<dbReference type="Proteomes" id="UP000602076">
    <property type="component" value="Unassembled WGS sequence"/>
</dbReference>
<dbReference type="HAMAP" id="MF_00338">
    <property type="entry name" value="UPF0145"/>
    <property type="match status" value="1"/>
</dbReference>
<gene>
    <name evidence="3" type="ORF">IEO70_18035</name>
</gene>
<accession>A0A927D0Y6</accession>
<dbReference type="RefSeq" id="WP_190999770.1">
    <property type="nucleotide sequence ID" value="NZ_JACXSI010000062.1"/>
</dbReference>
<comment type="caution">
    <text evidence="3">The sequence shown here is derived from an EMBL/GenBank/DDBJ whole genome shotgun (WGS) entry which is preliminary data.</text>
</comment>
<dbReference type="InterPro" id="IPR002765">
    <property type="entry name" value="UPF0145_YbjQ-like"/>
</dbReference>
<dbReference type="AlphaFoldDB" id="A0A927D0Y6"/>
<sequence length="103" mass="10978">MIIVTTPTVANKKIVEECGLVTSSIVQSRHIGKDLISGLKSIIGGELKSYTEMLDESKRTAKEQMIQEAMAAGANAIVGFRFALTSSQGTSELIAYGTSVIIE</sequence>
<dbReference type="Gene3D" id="3.30.110.70">
    <property type="entry name" value="Hypothetical protein apc22750. Chain B"/>
    <property type="match status" value="1"/>
</dbReference>
<keyword evidence="4" id="KW-1185">Reference proteome</keyword>
<dbReference type="PANTHER" id="PTHR34068:SF2">
    <property type="entry name" value="UPF0145 PROTEIN SCO3412"/>
    <property type="match status" value="1"/>
</dbReference>
<dbReference type="EMBL" id="JACXSI010000062">
    <property type="protein sequence ID" value="MBD3110232.1"/>
    <property type="molecule type" value="Genomic_DNA"/>
</dbReference>
<proteinExistence type="inferred from homology"/>
<protein>
    <recommendedName>
        <fullName evidence="2">UPF0145 protein IEO70_18035</fullName>
    </recommendedName>
</protein>
<organism evidence="3 4">
    <name type="scientific">Peribacillus faecalis</name>
    <dbReference type="NCBI Taxonomy" id="2772559"/>
    <lineage>
        <taxon>Bacteria</taxon>
        <taxon>Bacillati</taxon>
        <taxon>Bacillota</taxon>
        <taxon>Bacilli</taxon>
        <taxon>Bacillales</taxon>
        <taxon>Bacillaceae</taxon>
        <taxon>Peribacillus</taxon>
    </lineage>
</organism>
<evidence type="ECO:0000256" key="2">
    <source>
        <dbReference type="HAMAP-Rule" id="MF_00338"/>
    </source>
</evidence>
<reference evidence="3" key="1">
    <citation type="submission" date="2020-09" db="EMBL/GenBank/DDBJ databases">
        <title>Bacillus faecalis sp. nov., a moderately halophilic bacterium isolated from cow faeces.</title>
        <authorList>
            <person name="Jiang L."/>
            <person name="Lee J."/>
        </authorList>
    </citation>
    <scope>NUCLEOTIDE SEQUENCE</scope>
    <source>
        <strain evidence="3">AGMB 02131</strain>
    </source>
</reference>
<dbReference type="PANTHER" id="PTHR34068">
    <property type="entry name" value="UPF0145 PROTEIN YBJQ"/>
    <property type="match status" value="1"/>
</dbReference>
<dbReference type="SUPFAM" id="SSF117782">
    <property type="entry name" value="YbjQ-like"/>
    <property type="match status" value="1"/>
</dbReference>
<evidence type="ECO:0000313" key="4">
    <source>
        <dbReference type="Proteomes" id="UP000602076"/>
    </source>
</evidence>
<name>A0A927D0Y6_9BACI</name>
<dbReference type="InterPro" id="IPR035439">
    <property type="entry name" value="UPF0145_dom_sf"/>
</dbReference>
<evidence type="ECO:0000313" key="3">
    <source>
        <dbReference type="EMBL" id="MBD3110232.1"/>
    </source>
</evidence>
<evidence type="ECO:0000256" key="1">
    <source>
        <dbReference type="ARBA" id="ARBA00010751"/>
    </source>
</evidence>
<dbReference type="Pfam" id="PF01906">
    <property type="entry name" value="YbjQ_1"/>
    <property type="match status" value="1"/>
</dbReference>
<comment type="similarity">
    <text evidence="1 2">Belongs to the UPF0145 family.</text>
</comment>